<feature type="transmembrane region" description="Helical" evidence="1">
    <location>
        <begin position="34"/>
        <end position="54"/>
    </location>
</feature>
<keyword evidence="3" id="KW-1185">Reference proteome</keyword>
<feature type="transmembrane region" description="Helical" evidence="1">
    <location>
        <begin position="139"/>
        <end position="157"/>
    </location>
</feature>
<sequence length="192" mass="20810">MSEISGKWYQSLFWLLIVCTVARTISNGEGDGRLYTLLWFVNILATVVYGAVLLKMEHFSAHFRMAGFCKAASAVVGVLSSAVSYFLDGSLLVTLIILVVIASAAVDIAGEYQEFAGHAEFVHDRDVILSEKWLRLRQWYVGMLAGFAGGTVCSALLFLPGVIAMLACGIGLVVVSVVKIVYVYRMAGLCQA</sequence>
<name>A0ABS2E6G5_9FIRM</name>
<dbReference type="EMBL" id="JACLYY010000003">
    <property type="protein sequence ID" value="MBM6737227.1"/>
    <property type="molecule type" value="Genomic_DNA"/>
</dbReference>
<keyword evidence="1" id="KW-0472">Membrane</keyword>
<gene>
    <name evidence="2" type="ORF">H7U36_03785</name>
</gene>
<keyword evidence="1" id="KW-1133">Transmembrane helix</keyword>
<reference evidence="2 3" key="1">
    <citation type="journal article" date="2021" name="Sci. Rep.">
        <title>The distribution of antibiotic resistance genes in chicken gut microbiota commensals.</title>
        <authorList>
            <person name="Juricova H."/>
            <person name="Matiasovicova J."/>
            <person name="Kubasova T."/>
            <person name="Cejkova D."/>
            <person name="Rychlik I."/>
        </authorList>
    </citation>
    <scope>NUCLEOTIDE SEQUENCE [LARGE SCALE GENOMIC DNA]</scope>
    <source>
        <strain evidence="2 3">An773</strain>
    </source>
</reference>
<dbReference type="Proteomes" id="UP000716906">
    <property type="component" value="Unassembled WGS sequence"/>
</dbReference>
<comment type="caution">
    <text evidence="2">The sequence shown here is derived from an EMBL/GenBank/DDBJ whole genome shotgun (WGS) entry which is preliminary data.</text>
</comment>
<proteinExistence type="predicted"/>
<dbReference type="RefSeq" id="WP_191493169.1">
    <property type="nucleotide sequence ID" value="NZ_JACLYY010000003.1"/>
</dbReference>
<evidence type="ECO:0000256" key="1">
    <source>
        <dbReference type="SAM" id="Phobius"/>
    </source>
</evidence>
<protein>
    <submittedName>
        <fullName evidence="2">Uncharacterized protein</fullName>
    </submittedName>
</protein>
<evidence type="ECO:0000313" key="3">
    <source>
        <dbReference type="Proteomes" id="UP000716906"/>
    </source>
</evidence>
<keyword evidence="1" id="KW-0812">Transmembrane</keyword>
<feature type="transmembrane region" description="Helical" evidence="1">
    <location>
        <begin position="92"/>
        <end position="110"/>
    </location>
</feature>
<feature type="transmembrane region" description="Helical" evidence="1">
    <location>
        <begin position="163"/>
        <end position="184"/>
    </location>
</feature>
<organism evidence="2 3">
    <name type="scientific">Faecalicatena fissicatena</name>
    <dbReference type="NCBI Taxonomy" id="290055"/>
    <lineage>
        <taxon>Bacteria</taxon>
        <taxon>Bacillati</taxon>
        <taxon>Bacillota</taxon>
        <taxon>Clostridia</taxon>
        <taxon>Lachnospirales</taxon>
        <taxon>Lachnospiraceae</taxon>
        <taxon>Faecalicatena</taxon>
    </lineage>
</organism>
<evidence type="ECO:0000313" key="2">
    <source>
        <dbReference type="EMBL" id="MBM6737227.1"/>
    </source>
</evidence>
<accession>A0ABS2E6G5</accession>